<dbReference type="AlphaFoldDB" id="A0A6J7JZ00"/>
<reference evidence="2" key="1">
    <citation type="submission" date="2020-05" db="EMBL/GenBank/DDBJ databases">
        <authorList>
            <person name="Chiriac C."/>
            <person name="Salcher M."/>
            <person name="Ghai R."/>
            <person name="Kavagutti S V."/>
        </authorList>
    </citation>
    <scope>NUCLEOTIDE SEQUENCE</scope>
</reference>
<feature type="compositionally biased region" description="Basic and acidic residues" evidence="1">
    <location>
        <begin position="22"/>
        <end position="44"/>
    </location>
</feature>
<protein>
    <submittedName>
        <fullName evidence="2">Unannotated protein</fullName>
    </submittedName>
</protein>
<gene>
    <name evidence="2" type="ORF">UFOPK3773_01275</name>
</gene>
<accession>A0A6J7JZ00</accession>
<evidence type="ECO:0000313" key="2">
    <source>
        <dbReference type="EMBL" id="CAB4948606.1"/>
    </source>
</evidence>
<evidence type="ECO:0000256" key="1">
    <source>
        <dbReference type="SAM" id="MobiDB-lite"/>
    </source>
</evidence>
<dbReference type="EMBL" id="CAFBNF010000144">
    <property type="protein sequence ID" value="CAB4948606.1"/>
    <property type="molecule type" value="Genomic_DNA"/>
</dbReference>
<feature type="region of interest" description="Disordered" evidence="1">
    <location>
        <begin position="22"/>
        <end position="45"/>
    </location>
</feature>
<proteinExistence type="predicted"/>
<organism evidence="2">
    <name type="scientific">freshwater metagenome</name>
    <dbReference type="NCBI Taxonomy" id="449393"/>
    <lineage>
        <taxon>unclassified sequences</taxon>
        <taxon>metagenomes</taxon>
        <taxon>ecological metagenomes</taxon>
    </lineage>
</organism>
<sequence length="92" mass="9941">MQGVADELAGVCAVDDLRDRAQRAREPETLGHNRGEFHGGRGDEPYPLAGVEMVLGKGEGSGPQLVDHDFVEDLDAELDYLRHTAPGDEPES</sequence>
<name>A0A6J7JZ00_9ZZZZ</name>